<feature type="transmembrane region" description="Helical" evidence="8">
    <location>
        <begin position="217"/>
        <end position="234"/>
    </location>
</feature>
<feature type="transmembrane region" description="Helical" evidence="8">
    <location>
        <begin position="398"/>
        <end position="423"/>
    </location>
</feature>
<dbReference type="Pfam" id="PF13231">
    <property type="entry name" value="PMT_2"/>
    <property type="match status" value="1"/>
</dbReference>
<gene>
    <name evidence="10" type="ORF">QWY31_13700</name>
</gene>
<comment type="caution">
    <text evidence="10">The sequence shown here is derived from an EMBL/GenBank/DDBJ whole genome shotgun (WGS) entry which is preliminary data.</text>
</comment>
<dbReference type="InterPro" id="IPR050297">
    <property type="entry name" value="LipidA_mod_glycosyltrf_83"/>
</dbReference>
<feature type="transmembrane region" description="Helical" evidence="8">
    <location>
        <begin position="323"/>
        <end position="341"/>
    </location>
</feature>
<proteinExistence type="predicted"/>
<dbReference type="InterPro" id="IPR038731">
    <property type="entry name" value="RgtA/B/C-like"/>
</dbReference>
<keyword evidence="7 8" id="KW-0472">Membrane</keyword>
<feature type="transmembrane region" description="Helical" evidence="8">
    <location>
        <begin position="117"/>
        <end position="135"/>
    </location>
</feature>
<keyword evidence="6 8" id="KW-1133">Transmembrane helix</keyword>
<evidence type="ECO:0000256" key="6">
    <source>
        <dbReference type="ARBA" id="ARBA00022989"/>
    </source>
</evidence>
<organism evidence="10 11">
    <name type="scientific">Shiella aurantiaca</name>
    <dbReference type="NCBI Taxonomy" id="3058365"/>
    <lineage>
        <taxon>Bacteria</taxon>
        <taxon>Pseudomonadati</taxon>
        <taxon>Bacteroidota</taxon>
        <taxon>Cytophagia</taxon>
        <taxon>Cytophagales</taxon>
        <taxon>Shiellaceae</taxon>
        <taxon>Shiella</taxon>
    </lineage>
</organism>
<feature type="transmembrane region" description="Helical" evidence="8">
    <location>
        <begin position="266"/>
        <end position="287"/>
    </location>
</feature>
<feature type="transmembrane region" description="Helical" evidence="8">
    <location>
        <begin position="192"/>
        <end position="208"/>
    </location>
</feature>
<dbReference type="PANTHER" id="PTHR33908:SF3">
    <property type="entry name" value="UNDECAPRENYL PHOSPHATE-ALPHA-4-AMINO-4-DEOXY-L-ARABINOSE ARABINOSYL TRANSFERASE"/>
    <property type="match status" value="1"/>
</dbReference>
<evidence type="ECO:0000256" key="3">
    <source>
        <dbReference type="ARBA" id="ARBA00022676"/>
    </source>
</evidence>
<feature type="transmembrane region" description="Helical" evidence="8">
    <location>
        <begin position="141"/>
        <end position="158"/>
    </location>
</feature>
<evidence type="ECO:0000313" key="11">
    <source>
        <dbReference type="Proteomes" id="UP001168552"/>
    </source>
</evidence>
<feature type="transmembrane region" description="Helical" evidence="8">
    <location>
        <begin position="430"/>
        <end position="451"/>
    </location>
</feature>
<dbReference type="EMBL" id="JAUHJS010000007">
    <property type="protein sequence ID" value="MDN4166558.1"/>
    <property type="molecule type" value="Genomic_DNA"/>
</dbReference>
<evidence type="ECO:0000256" key="1">
    <source>
        <dbReference type="ARBA" id="ARBA00004651"/>
    </source>
</evidence>
<evidence type="ECO:0000256" key="8">
    <source>
        <dbReference type="SAM" id="Phobius"/>
    </source>
</evidence>
<evidence type="ECO:0000313" key="10">
    <source>
        <dbReference type="EMBL" id="MDN4166558.1"/>
    </source>
</evidence>
<evidence type="ECO:0000256" key="5">
    <source>
        <dbReference type="ARBA" id="ARBA00022692"/>
    </source>
</evidence>
<keyword evidence="3" id="KW-0328">Glycosyltransferase</keyword>
<dbReference type="Proteomes" id="UP001168552">
    <property type="component" value="Unassembled WGS sequence"/>
</dbReference>
<accession>A0ABT8F7U3</accession>
<evidence type="ECO:0000259" key="9">
    <source>
        <dbReference type="Pfam" id="PF13231"/>
    </source>
</evidence>
<evidence type="ECO:0000256" key="2">
    <source>
        <dbReference type="ARBA" id="ARBA00022475"/>
    </source>
</evidence>
<feature type="transmembrane region" description="Helical" evidence="8">
    <location>
        <begin position="353"/>
        <end position="378"/>
    </location>
</feature>
<sequence>MLKPSDLLKKKNPYQPYILLFSGILFFLPFLGAVHLFDWDEINFAESAREMLISGNYTVVQINYQPFWEKPPLFFWLQVVSMKMWGVSEFAARFPNAIFGIITLLTLYYLGKRLHDARMGMIWALVYFGSFLPHLYFKSGIIDPVFNFFIFLSVVYLYRSASRYPGKSALRHAILAGLFSGLAVLTKGPVGFLLLLLTFLSYWVWSGFRKVSNLKNILAFALTFTLVTTVWFGWETIKNGPWFLVEFIQYQIRLFTTPDAGHKQPFFYHFVVVLLGCFPLSIFALPSFRNEFISERGSFRKWMLCLFWVVMILFSIAETKIVHYSSMAYLPLSYLAARYLYHLISSKNLINSGVSYVVLVIGLLFGLLLTALPLVVLYKDALIPLIKDPFAVGNLSVPVVWTGFESLIGFFFIVSVIVAYIFLRRQRTSTALLLLSYASAFTLLLYLIIVVPKIEAHSQRSAIEFYKTLQNKEVYVRTIGFKSYAQYYYSQIQPGMPQEHLDEQWLLNGPIDRPVYFVSKVHRKKKLEAYPEIKLLKEEGGFAFFKREVPEQP</sequence>
<keyword evidence="4" id="KW-0808">Transferase</keyword>
<reference evidence="10" key="1">
    <citation type="submission" date="2023-06" db="EMBL/GenBank/DDBJ databases">
        <title>Cytophagales bacterium Strain LB-30, isolated from soil.</title>
        <authorList>
            <person name="Liu B."/>
        </authorList>
    </citation>
    <scope>NUCLEOTIDE SEQUENCE</scope>
    <source>
        <strain evidence="10">LB-30</strain>
    </source>
</reference>
<dbReference type="RefSeq" id="WP_320005096.1">
    <property type="nucleotide sequence ID" value="NZ_JAUHJS010000007.1"/>
</dbReference>
<keyword evidence="2" id="KW-1003">Cell membrane</keyword>
<feature type="transmembrane region" description="Helical" evidence="8">
    <location>
        <begin position="90"/>
        <end position="110"/>
    </location>
</feature>
<keyword evidence="5 8" id="KW-0812">Transmembrane</keyword>
<name>A0ABT8F7U3_9BACT</name>
<feature type="transmembrane region" description="Helical" evidence="8">
    <location>
        <begin position="299"/>
        <end position="317"/>
    </location>
</feature>
<evidence type="ECO:0000256" key="4">
    <source>
        <dbReference type="ARBA" id="ARBA00022679"/>
    </source>
</evidence>
<protein>
    <submittedName>
        <fullName evidence="10">Glycosyltransferase family 39 protein</fullName>
    </submittedName>
</protein>
<feature type="domain" description="Glycosyltransferase RgtA/B/C/D-like" evidence="9">
    <location>
        <begin position="70"/>
        <end position="230"/>
    </location>
</feature>
<evidence type="ECO:0000256" key="7">
    <source>
        <dbReference type="ARBA" id="ARBA00023136"/>
    </source>
</evidence>
<comment type="subcellular location">
    <subcellularLocation>
        <location evidence="1">Cell membrane</location>
        <topology evidence="1">Multi-pass membrane protein</topology>
    </subcellularLocation>
</comment>
<dbReference type="PANTHER" id="PTHR33908">
    <property type="entry name" value="MANNOSYLTRANSFERASE YKCB-RELATED"/>
    <property type="match status" value="1"/>
</dbReference>
<keyword evidence="11" id="KW-1185">Reference proteome</keyword>
<feature type="transmembrane region" description="Helical" evidence="8">
    <location>
        <begin position="17"/>
        <end position="37"/>
    </location>
</feature>